<dbReference type="InterPro" id="IPR001370">
    <property type="entry name" value="BIR_rpt"/>
</dbReference>
<reference evidence="5" key="2">
    <citation type="submission" date="2021-08" db="EMBL/GenBank/DDBJ databases">
        <authorList>
            <person name="Eriksson T."/>
        </authorList>
    </citation>
    <scope>NUCLEOTIDE SEQUENCE</scope>
    <source>
        <strain evidence="5">Stoneville</strain>
        <tissue evidence="5">Whole head</tissue>
    </source>
</reference>
<comment type="caution">
    <text evidence="5">The sequence shown here is derived from an EMBL/GenBank/DDBJ whole genome shotgun (WGS) entry which is preliminary data.</text>
</comment>
<accession>A0A8J6H3R3</accession>
<evidence type="ECO:0000313" key="3">
    <source>
        <dbReference type="EMBL" id="KAH0807729.1"/>
    </source>
</evidence>
<dbReference type="Gene3D" id="1.10.1170.10">
    <property type="entry name" value="Inhibitor Of Apoptosis Protein (2mihbC-IAP-1), Chain A"/>
    <property type="match status" value="1"/>
</dbReference>
<gene>
    <name evidence="6" type="ORF">GEV33_015056</name>
    <name evidence="5" type="ORF">GEV33_015058</name>
    <name evidence="4" type="ORF">GEV33_015059</name>
    <name evidence="3" type="ORF">GEV33_015061</name>
</gene>
<keyword evidence="2" id="KW-0862">Zinc</keyword>
<evidence type="ECO:0000313" key="4">
    <source>
        <dbReference type="EMBL" id="KAH0807731.1"/>
    </source>
</evidence>
<name>A0A8J6H3R3_TENMO</name>
<dbReference type="SUPFAM" id="SSF57924">
    <property type="entry name" value="Inhibitor of apoptosis (IAP) repeat"/>
    <property type="match status" value="1"/>
</dbReference>
<evidence type="ECO:0000313" key="6">
    <source>
        <dbReference type="EMBL" id="KAH0807736.1"/>
    </source>
</evidence>
<dbReference type="GO" id="GO:0046872">
    <property type="term" value="F:metal ion binding"/>
    <property type="evidence" value="ECO:0007669"/>
    <property type="project" value="UniProtKB-KW"/>
</dbReference>
<evidence type="ECO:0000313" key="5">
    <source>
        <dbReference type="EMBL" id="KAH0807734.1"/>
    </source>
</evidence>
<dbReference type="AlphaFoldDB" id="A0A8J6H3R3"/>
<dbReference type="EMBL" id="JABDTM020029790">
    <property type="protein sequence ID" value="KAH0807731.1"/>
    <property type="molecule type" value="Genomic_DNA"/>
</dbReference>
<dbReference type="Pfam" id="PF00653">
    <property type="entry name" value="BIR"/>
    <property type="match status" value="1"/>
</dbReference>
<dbReference type="PANTHER" id="PTHR46771">
    <property type="entry name" value="DETERIN"/>
    <property type="match status" value="1"/>
</dbReference>
<dbReference type="PROSITE" id="PS50143">
    <property type="entry name" value="BIR_REPEAT_2"/>
    <property type="match status" value="1"/>
</dbReference>
<reference evidence="5" key="1">
    <citation type="journal article" date="2020" name="J Insects Food Feed">
        <title>The yellow mealworm (Tenebrio molitor) genome: a resource for the emerging insects as food and feed industry.</title>
        <authorList>
            <person name="Eriksson T."/>
            <person name="Andere A."/>
            <person name="Kelstrup H."/>
            <person name="Emery V."/>
            <person name="Picard C."/>
        </authorList>
    </citation>
    <scope>NUCLEOTIDE SEQUENCE</scope>
    <source>
        <strain evidence="5">Stoneville</strain>
        <tissue evidence="5">Whole head</tissue>
    </source>
</reference>
<evidence type="ECO:0000313" key="7">
    <source>
        <dbReference type="Proteomes" id="UP000719412"/>
    </source>
</evidence>
<dbReference type="PANTHER" id="PTHR46771:SF5">
    <property type="entry name" value="DETERIN"/>
    <property type="match status" value="1"/>
</dbReference>
<keyword evidence="7" id="KW-1185">Reference proteome</keyword>
<dbReference type="EMBL" id="JABDTM020029788">
    <property type="protein sequence ID" value="KAH0807736.1"/>
    <property type="molecule type" value="Genomic_DNA"/>
</dbReference>
<keyword evidence="1" id="KW-0479">Metal-binding</keyword>
<dbReference type="CDD" id="cd00022">
    <property type="entry name" value="BIR"/>
    <property type="match status" value="1"/>
</dbReference>
<organism evidence="5 7">
    <name type="scientific">Tenebrio molitor</name>
    <name type="common">Yellow mealworm beetle</name>
    <dbReference type="NCBI Taxonomy" id="7067"/>
    <lineage>
        <taxon>Eukaryota</taxon>
        <taxon>Metazoa</taxon>
        <taxon>Ecdysozoa</taxon>
        <taxon>Arthropoda</taxon>
        <taxon>Hexapoda</taxon>
        <taxon>Insecta</taxon>
        <taxon>Pterygota</taxon>
        <taxon>Neoptera</taxon>
        <taxon>Endopterygota</taxon>
        <taxon>Coleoptera</taxon>
        <taxon>Polyphaga</taxon>
        <taxon>Cucujiformia</taxon>
        <taxon>Tenebrionidae</taxon>
        <taxon>Tenebrio</taxon>
    </lineage>
</organism>
<protein>
    <submittedName>
        <fullName evidence="5">Uncharacterized protein</fullName>
    </submittedName>
</protein>
<dbReference type="EMBL" id="JABDTM020029791">
    <property type="protein sequence ID" value="KAH0807729.1"/>
    <property type="molecule type" value="Genomic_DNA"/>
</dbReference>
<dbReference type="EMBL" id="JABDTM020029789">
    <property type="protein sequence ID" value="KAH0807734.1"/>
    <property type="molecule type" value="Genomic_DNA"/>
</dbReference>
<dbReference type="SMART" id="SM00238">
    <property type="entry name" value="BIR"/>
    <property type="match status" value="1"/>
</dbReference>
<dbReference type="InterPro" id="IPR051190">
    <property type="entry name" value="Baculoviral_IAP"/>
</dbReference>
<proteinExistence type="predicted"/>
<dbReference type="Proteomes" id="UP000719412">
    <property type="component" value="Unassembled WGS sequence"/>
</dbReference>
<evidence type="ECO:0000256" key="1">
    <source>
        <dbReference type="ARBA" id="ARBA00022723"/>
    </source>
</evidence>
<evidence type="ECO:0000256" key="2">
    <source>
        <dbReference type="ARBA" id="ARBA00022833"/>
    </source>
</evidence>
<sequence>MTLMNKTTQNILKTLQAQVDFCLEANRKATFKSWVFKDQAKCSARKLAEAGFVFSGNKHEPDAVKCFFCNKSLDCWDEDDDPWREHQKHSPNCSFAKMDKPEKTFTLTEFLDVRNELIENFMKNLLKENIDRTDSVFDETVLLLLTFAAFCHVGHSLECYACSVGEQDVDRTCVDSPEQIGTVNCNKKYCTTIRQEYLDPKDKVASMFRGCEDEPLHMNEIIEDGSYRFYYTACQVSLCNGGSGKSGDDSSGNTPLGDKSTLLVPGTGNGSTLIQISLSLILSLALMHYFV</sequence>